<dbReference type="InterPro" id="IPR042100">
    <property type="entry name" value="Bug_dom1"/>
</dbReference>
<keyword evidence="2" id="KW-0732">Signal</keyword>
<dbReference type="PANTHER" id="PTHR42928">
    <property type="entry name" value="TRICARBOXYLATE-BINDING PROTEIN"/>
    <property type="match status" value="1"/>
</dbReference>
<dbReference type="RefSeq" id="WP_257718637.1">
    <property type="nucleotide sequence ID" value="NZ_JANJOU010000027.1"/>
</dbReference>
<dbReference type="PANTHER" id="PTHR42928:SF5">
    <property type="entry name" value="BLR1237 PROTEIN"/>
    <property type="match status" value="1"/>
</dbReference>
<reference evidence="3 4" key="1">
    <citation type="submission" date="2022-06" db="EMBL/GenBank/DDBJ databases">
        <title>Roseomonas CN29.</title>
        <authorList>
            <person name="Cheng Y."/>
            <person name="He X."/>
        </authorList>
    </citation>
    <scope>NUCLEOTIDE SEQUENCE [LARGE SCALE GENOMIC DNA]</scope>
    <source>
        <strain evidence="3 4">CN29</strain>
    </source>
</reference>
<sequence length="318" mass="33056">MIGRRGLAAAVLAVPALAHAQEVPRTVTLVVPFSAGSVVDIMARPFAEALRAALDPGTAVVVLNRDGGGGSVGAAAVASARPDGATLFFGPSGMLTTRPFLVAGLPYAWGALEPVCQTFENIFLMVVPANSPFRTVADVLAAARAKEEAMSWGDAGIGTVGNLIALELGRRAGVSMTHVPYRSSPQQIIDTQSGALAFSMTTFATVRGTDLRVLAVAADERQPGLPDVPTLKELGFPVDWRGFGGILVPRRTPPALRARLEAACLRAAADAGYRTIADNTGQVVAPLGAIPFGARLEAEYRNAGTFLREMGLAQGDAR</sequence>
<evidence type="ECO:0000256" key="1">
    <source>
        <dbReference type="ARBA" id="ARBA00006987"/>
    </source>
</evidence>
<comment type="similarity">
    <text evidence="1">Belongs to the UPF0065 (bug) family.</text>
</comment>
<name>A0ABT1XA56_9PROT</name>
<dbReference type="InterPro" id="IPR005064">
    <property type="entry name" value="BUG"/>
</dbReference>
<dbReference type="PIRSF" id="PIRSF017082">
    <property type="entry name" value="YflP"/>
    <property type="match status" value="1"/>
</dbReference>
<dbReference type="Pfam" id="PF03401">
    <property type="entry name" value="TctC"/>
    <property type="match status" value="1"/>
</dbReference>
<gene>
    <name evidence="3" type="ORF">NRP21_23295</name>
</gene>
<feature type="chain" id="PRO_5046900514" evidence="2">
    <location>
        <begin position="21"/>
        <end position="318"/>
    </location>
</feature>
<feature type="signal peptide" evidence="2">
    <location>
        <begin position="1"/>
        <end position="20"/>
    </location>
</feature>
<comment type="caution">
    <text evidence="3">The sequence shown here is derived from an EMBL/GenBank/DDBJ whole genome shotgun (WGS) entry which is preliminary data.</text>
</comment>
<evidence type="ECO:0000313" key="4">
    <source>
        <dbReference type="Proteomes" id="UP001524642"/>
    </source>
</evidence>
<dbReference type="EMBL" id="JANJOU010000027">
    <property type="protein sequence ID" value="MCR0984985.1"/>
    <property type="molecule type" value="Genomic_DNA"/>
</dbReference>
<proteinExistence type="inferred from homology"/>
<organism evidence="3 4">
    <name type="scientific">Roseomonas populi</name>
    <dbReference type="NCBI Taxonomy" id="3121582"/>
    <lineage>
        <taxon>Bacteria</taxon>
        <taxon>Pseudomonadati</taxon>
        <taxon>Pseudomonadota</taxon>
        <taxon>Alphaproteobacteria</taxon>
        <taxon>Acetobacterales</taxon>
        <taxon>Roseomonadaceae</taxon>
        <taxon>Roseomonas</taxon>
    </lineage>
</organism>
<protein>
    <submittedName>
        <fullName evidence="3">Tripartite tricarboxylate transporter substrate binding protein</fullName>
    </submittedName>
</protein>
<dbReference type="Proteomes" id="UP001524642">
    <property type="component" value="Unassembled WGS sequence"/>
</dbReference>
<evidence type="ECO:0000313" key="3">
    <source>
        <dbReference type="EMBL" id="MCR0984985.1"/>
    </source>
</evidence>
<dbReference type="Gene3D" id="3.40.190.150">
    <property type="entry name" value="Bordetella uptake gene, domain 1"/>
    <property type="match status" value="1"/>
</dbReference>
<dbReference type="Gene3D" id="3.40.190.10">
    <property type="entry name" value="Periplasmic binding protein-like II"/>
    <property type="match status" value="1"/>
</dbReference>
<dbReference type="CDD" id="cd07012">
    <property type="entry name" value="PBP2_Bug_TTT"/>
    <property type="match status" value="1"/>
</dbReference>
<evidence type="ECO:0000256" key="2">
    <source>
        <dbReference type="SAM" id="SignalP"/>
    </source>
</evidence>
<accession>A0ABT1XA56</accession>
<keyword evidence="4" id="KW-1185">Reference proteome</keyword>